<reference evidence="1" key="1">
    <citation type="submission" date="2021-03" db="EMBL/GenBank/DDBJ databases">
        <title>Evolutionary priming and transition to the ectomycorrhizal habit in an iconic lineage of mushroom-forming fungi: is preadaptation a requirement?</title>
        <authorList>
            <consortium name="DOE Joint Genome Institute"/>
            <person name="Looney B.P."/>
            <person name="Miyauchi S."/>
            <person name="Morin E."/>
            <person name="Drula E."/>
            <person name="Courty P.E."/>
            <person name="Chicoki N."/>
            <person name="Fauchery L."/>
            <person name="Kohler A."/>
            <person name="Kuo A."/>
            <person name="LaButti K."/>
            <person name="Pangilinan J."/>
            <person name="Lipzen A."/>
            <person name="Riley R."/>
            <person name="Andreopoulos W."/>
            <person name="He G."/>
            <person name="Johnson J."/>
            <person name="Barry K.W."/>
            <person name="Grigoriev I.V."/>
            <person name="Nagy L."/>
            <person name="Hibbett D."/>
            <person name="Henrissat B."/>
            <person name="Matheny P.B."/>
            <person name="Labbe J."/>
            <person name="Martin A.F."/>
        </authorList>
    </citation>
    <scope>NUCLEOTIDE SEQUENCE</scope>
    <source>
        <strain evidence="1">BPL698</strain>
    </source>
</reference>
<keyword evidence="2" id="KW-1185">Reference proteome</keyword>
<sequence>MLWRVGSGNRQALHQLLHSLADIFILSSLRNPRPYLSLPLTCLRSFALSRRRARSVPVPRDSDELNTSDGPSQSTRQLPKHQSIAPPSHDLVLEHIRTMRRSRPTATQSSGKNVTNILTNPGLLRAFSDSRTASSLAQQMISTARPHTVLLVLAAAHRCGCRLEREVYEAVARRLAEAREWRLIPPLAHLQKRQLGRHTVRLLDWCIRALVETSRFARLDRALGWFEEEGLSPSRRTYHLLLSGHLRNRNIVKAMAVIQQMSKAGFPIDTRTQATIISAYRTFGPDVVVQTRALDALRDAGAKTSTRILNALLQFSIDAHDIERIISLVRHFDFGTFDVFQLSLGVDPLRREGEDAVLSDLIRSSSCGHASRRILPDIATYTILLHYMASKGDSVSAHSLLEQVERSGLTLDSRFIAALIRLYFAIGRPRAAIGVVSSICADVEGFQAVLERIPLSSGPQEGLHLPRTLPKPTVEILNALAVGLLQLHGIDGLQASLRLMQKCQVNPDDHTKRLLVSHLNAERYTVADVARVAKEFVPNDLSVSSLPRLVAKSLHRRFRSAKRSGWNATPSGKHGPFPTRLPSPLARTSAVGTSFDPTAGVFPVLARQVDGIRPTVQSLADRGVLADHRMFAIRIRHEAVIKMDMDTARKIFQMMLERGLHPNEYHYAALMEGYAATGELAAAEAVMSSAEKGGIRPNCVMRTILIVGYARQKNPEGAMRVLRQMVAAGVRPDVPAIDAITSVFYAIGAYRLARQTLISLWPLVAPLPHNFERASLKILVSHLRNLYDGRVSSKKLSDNERRKFISSLEELFRTWFLTKKSRRDSQHGTLMYVKGHHSSSRIGASQSYQP</sequence>
<dbReference type="Proteomes" id="UP001207468">
    <property type="component" value="Unassembled WGS sequence"/>
</dbReference>
<evidence type="ECO:0000313" key="1">
    <source>
        <dbReference type="EMBL" id="KAI9457727.1"/>
    </source>
</evidence>
<protein>
    <submittedName>
        <fullName evidence="1">Uncharacterized protein</fullName>
    </submittedName>
</protein>
<gene>
    <name evidence="1" type="ORF">F5148DRAFT_341273</name>
</gene>
<proteinExistence type="predicted"/>
<organism evidence="1 2">
    <name type="scientific">Russula earlei</name>
    <dbReference type="NCBI Taxonomy" id="71964"/>
    <lineage>
        <taxon>Eukaryota</taxon>
        <taxon>Fungi</taxon>
        <taxon>Dikarya</taxon>
        <taxon>Basidiomycota</taxon>
        <taxon>Agaricomycotina</taxon>
        <taxon>Agaricomycetes</taxon>
        <taxon>Russulales</taxon>
        <taxon>Russulaceae</taxon>
        <taxon>Russula</taxon>
    </lineage>
</organism>
<accession>A0ACC0U1V6</accession>
<name>A0ACC0U1V6_9AGAM</name>
<evidence type="ECO:0000313" key="2">
    <source>
        <dbReference type="Proteomes" id="UP001207468"/>
    </source>
</evidence>
<dbReference type="EMBL" id="JAGFNK010000217">
    <property type="protein sequence ID" value="KAI9457727.1"/>
    <property type="molecule type" value="Genomic_DNA"/>
</dbReference>
<comment type="caution">
    <text evidence="1">The sequence shown here is derived from an EMBL/GenBank/DDBJ whole genome shotgun (WGS) entry which is preliminary data.</text>
</comment>